<dbReference type="AlphaFoldDB" id="A0A5E4XGJ3"/>
<dbReference type="OrthoDB" id="8777881at2"/>
<reference evidence="1 2" key="1">
    <citation type="submission" date="2019-08" db="EMBL/GenBank/DDBJ databases">
        <authorList>
            <person name="Peeters C."/>
        </authorList>
    </citation>
    <scope>NUCLEOTIDE SEQUENCE [LARGE SCALE GENOMIC DNA]</scope>
    <source>
        <strain evidence="1 2">LMG 30175</strain>
    </source>
</reference>
<evidence type="ECO:0000313" key="1">
    <source>
        <dbReference type="EMBL" id="VVE35423.1"/>
    </source>
</evidence>
<keyword evidence="2" id="KW-1185">Reference proteome</keyword>
<evidence type="ECO:0000313" key="2">
    <source>
        <dbReference type="Proteomes" id="UP000414233"/>
    </source>
</evidence>
<proteinExistence type="predicted"/>
<name>A0A5E4XGJ3_9BURK</name>
<dbReference type="EMBL" id="CABPRZ010000017">
    <property type="protein sequence ID" value="VVE35423.1"/>
    <property type="molecule type" value="Genomic_DNA"/>
</dbReference>
<sequence>MAFNNVGPLTFLNPGQTAYWWYVRNGGEDYGTQFASADVKIPNLGGVHRADNQRKEKDNNGHTTYFVEITNLGPGGAFHNLQGGGMV</sequence>
<protein>
    <submittedName>
        <fullName evidence="1">Uncharacterized protein</fullName>
    </submittedName>
</protein>
<accession>A0A5E4XGJ3</accession>
<dbReference type="RefSeq" id="WP_150698586.1">
    <property type="nucleotide sequence ID" value="NZ_CABPRZ010000017.1"/>
</dbReference>
<gene>
    <name evidence="1" type="ORF">PTE30175_03775</name>
</gene>
<dbReference type="Proteomes" id="UP000414233">
    <property type="component" value="Unassembled WGS sequence"/>
</dbReference>
<organism evidence="1 2">
    <name type="scientific">Pandoraea terrae</name>
    <dbReference type="NCBI Taxonomy" id="1537710"/>
    <lineage>
        <taxon>Bacteria</taxon>
        <taxon>Pseudomonadati</taxon>
        <taxon>Pseudomonadota</taxon>
        <taxon>Betaproteobacteria</taxon>
        <taxon>Burkholderiales</taxon>
        <taxon>Burkholderiaceae</taxon>
        <taxon>Pandoraea</taxon>
    </lineage>
</organism>